<sequence length="381" mass="42630">MREVYINKISAFLPNDPIDNENIEKVLGQVGDRPSRARRIILKSNKIINRYYAIDPKTRKATHTNTQLTAQAIRGLQKDGLDLDSVDVLACGTTLPDQLMPNHAIMVHGELGCEPLEVVSTAGICLSGITALKYAYTSIKSGDADVAIATGSENSSAIMRAENFTPEIQSSVEMLEKNQEIAFEKDFLRWMLSDGAGAMALSAKPNETSLCLKIDKIFSISYANVLDTCMYGGCEKLEDGSLKGWGQYTPQEWLNKSIFSLKQDVKLLNDNIVEYTVAKPLTQMLEKKMFKPEEIDWFLPHYSSNYFRDEVYKKMIKAGCDIPQEKWFTNLSSKGNTGSASIYIMLEELFNSNKVKKGDKLLCYIPESGRFSTAFMLLEAV</sequence>
<dbReference type="AlphaFoldDB" id="B6BHB6"/>
<dbReference type="Pfam" id="PF08541">
    <property type="entry name" value="ACP_syn_III_C"/>
    <property type="match status" value="1"/>
</dbReference>
<protein>
    <submittedName>
        <fullName evidence="5">3-oxoacyl-[acyl-carrier-protein] synthase III</fullName>
        <ecNumber evidence="5">2.3.1.180</ecNumber>
    </submittedName>
</protein>
<keyword evidence="2 5" id="KW-0012">Acyltransferase</keyword>
<evidence type="ECO:0000259" key="3">
    <source>
        <dbReference type="Pfam" id="PF00108"/>
    </source>
</evidence>
<dbReference type="GO" id="GO:0033818">
    <property type="term" value="F:beta-ketoacyl-acyl-carrier-protein synthase III activity"/>
    <property type="evidence" value="ECO:0007669"/>
    <property type="project" value="UniProtKB-EC"/>
</dbReference>
<dbReference type="InterPro" id="IPR020616">
    <property type="entry name" value="Thiolase_N"/>
</dbReference>
<accession>H1FSI2</accession>
<dbReference type="EMBL" id="AFRZ01000001">
    <property type="protein sequence ID" value="EHP29910.1"/>
    <property type="molecule type" value="Genomic_DNA"/>
</dbReference>
<reference evidence="5 6" key="1">
    <citation type="journal article" date="2012" name="Proc. Natl. Acad. Sci. U.S.A.">
        <title>Genome and physiology of a model Epsilonproteobacterium responsible for sulfide detoxification in marine oxygen depletion zones.</title>
        <authorList>
            <person name="Grote J."/>
            <person name="Schott T."/>
            <person name="Bruckner C.G."/>
            <person name="Glockner F.O."/>
            <person name="Jost G."/>
            <person name="Teeling H."/>
            <person name="Labrenz M."/>
            <person name="Jurgens K."/>
        </authorList>
    </citation>
    <scope>NUCLEOTIDE SEQUENCE [LARGE SCALE GENOMIC DNA]</scope>
    <source>
        <strain evidence="5 6">GD1</strain>
    </source>
</reference>
<dbReference type="NCBIfam" id="NF005293">
    <property type="entry name" value="PRK06816.1"/>
    <property type="match status" value="1"/>
</dbReference>
<evidence type="ECO:0000256" key="2">
    <source>
        <dbReference type="ARBA" id="ARBA00023315"/>
    </source>
</evidence>
<dbReference type="STRING" id="929558.SMGD1_1386"/>
<accession>B6BHB6</accession>
<dbReference type="PATRIC" id="fig|929558.5.peg.1377"/>
<gene>
    <name evidence="5" type="primary">fabH</name>
    <name evidence="5" type="ORF">SMGD1_1386</name>
</gene>
<dbReference type="HOGENOM" id="CLU_064081_1_0_7"/>
<dbReference type="EC" id="2.3.1.180" evidence="5"/>
<dbReference type="InterPro" id="IPR016039">
    <property type="entry name" value="Thiolase-like"/>
</dbReference>
<name>B6BHB6_SULGG</name>
<dbReference type="PANTHER" id="PTHR34069:SF3">
    <property type="entry name" value="ACYL-COA:ACYL-COA ALKYLTRANSFERASE"/>
    <property type="match status" value="1"/>
</dbReference>
<feature type="domain" description="Thiolase N-terminal" evidence="3">
    <location>
        <begin position="62"/>
        <end position="166"/>
    </location>
</feature>
<dbReference type="PANTHER" id="PTHR34069">
    <property type="entry name" value="3-OXOACYL-[ACYL-CARRIER-PROTEIN] SYNTHASE 3"/>
    <property type="match status" value="1"/>
</dbReference>
<keyword evidence="1 5" id="KW-0808">Transferase</keyword>
<dbReference type="GO" id="GO:0044550">
    <property type="term" value="P:secondary metabolite biosynthetic process"/>
    <property type="evidence" value="ECO:0007669"/>
    <property type="project" value="TreeGrafter"/>
</dbReference>
<dbReference type="Pfam" id="PF00108">
    <property type="entry name" value="Thiolase_N"/>
    <property type="match status" value="1"/>
</dbReference>
<keyword evidence="6" id="KW-1185">Reference proteome</keyword>
<dbReference type="OrthoDB" id="2514738at2"/>
<dbReference type="Proteomes" id="UP000006431">
    <property type="component" value="Unassembled WGS sequence"/>
</dbReference>
<dbReference type="InterPro" id="IPR013747">
    <property type="entry name" value="ACP_syn_III_C"/>
</dbReference>
<organism evidence="5 6">
    <name type="scientific">Sulfurimonas gotlandica (strain DSM 19862 / JCM 16533 / GD1)</name>
    <dbReference type="NCBI Taxonomy" id="929558"/>
    <lineage>
        <taxon>Bacteria</taxon>
        <taxon>Pseudomonadati</taxon>
        <taxon>Campylobacterota</taxon>
        <taxon>Epsilonproteobacteria</taxon>
        <taxon>Campylobacterales</taxon>
        <taxon>Sulfurimonadaceae</taxon>
        <taxon>Sulfurimonas</taxon>
    </lineage>
</organism>
<proteinExistence type="predicted"/>
<comment type="caution">
    <text evidence="5">The sequence shown here is derived from an EMBL/GenBank/DDBJ whole genome shotgun (WGS) entry which is preliminary data.</text>
</comment>
<dbReference type="Gene3D" id="3.40.47.10">
    <property type="match status" value="2"/>
</dbReference>
<dbReference type="SUPFAM" id="SSF53901">
    <property type="entry name" value="Thiolase-like"/>
    <property type="match status" value="1"/>
</dbReference>
<dbReference type="eggNOG" id="COG0332">
    <property type="taxonomic scope" value="Bacteria"/>
</dbReference>
<evidence type="ECO:0000259" key="4">
    <source>
        <dbReference type="Pfam" id="PF08541"/>
    </source>
</evidence>
<feature type="domain" description="Beta-ketoacyl-[acyl-carrier-protein] synthase III C-terminal" evidence="4">
    <location>
        <begin position="285"/>
        <end position="363"/>
    </location>
</feature>
<evidence type="ECO:0000313" key="5">
    <source>
        <dbReference type="EMBL" id="EHP29910.1"/>
    </source>
</evidence>
<evidence type="ECO:0000313" key="6">
    <source>
        <dbReference type="Proteomes" id="UP000006431"/>
    </source>
</evidence>
<dbReference type="CDD" id="cd00827">
    <property type="entry name" value="init_cond_enzymes"/>
    <property type="match status" value="1"/>
</dbReference>
<evidence type="ECO:0000256" key="1">
    <source>
        <dbReference type="ARBA" id="ARBA00022679"/>
    </source>
</evidence>